<evidence type="ECO:0000256" key="3">
    <source>
        <dbReference type="ARBA" id="ARBA00022512"/>
    </source>
</evidence>
<keyword evidence="8" id="KW-1185">Reference proteome</keyword>
<dbReference type="InterPro" id="IPR020904">
    <property type="entry name" value="Sc_DH/Rdtase_CS"/>
</dbReference>
<dbReference type="EMBL" id="JBIAQY010000018">
    <property type="protein sequence ID" value="MFF3573375.1"/>
    <property type="molecule type" value="Genomic_DNA"/>
</dbReference>
<evidence type="ECO:0000256" key="2">
    <source>
        <dbReference type="ARBA" id="ARBA00006484"/>
    </source>
</evidence>
<comment type="subcellular location">
    <subcellularLocation>
        <location evidence="1">Secreted</location>
        <location evidence="1">Cell wall</location>
    </subcellularLocation>
</comment>
<proteinExistence type="inferred from homology"/>
<accession>A0ABW6SAM5</accession>
<dbReference type="InterPro" id="IPR002347">
    <property type="entry name" value="SDR_fam"/>
</dbReference>
<dbReference type="InterPro" id="IPR036291">
    <property type="entry name" value="NAD(P)-bd_dom_sf"/>
</dbReference>
<dbReference type="PRINTS" id="PR00080">
    <property type="entry name" value="SDRFAMILY"/>
</dbReference>
<evidence type="ECO:0000256" key="6">
    <source>
        <dbReference type="RuleBase" id="RU000363"/>
    </source>
</evidence>
<dbReference type="PANTHER" id="PTHR42879">
    <property type="entry name" value="3-OXOACYL-(ACYL-CARRIER-PROTEIN) REDUCTASE"/>
    <property type="match status" value="1"/>
</dbReference>
<dbReference type="GO" id="GO:0016491">
    <property type="term" value="F:oxidoreductase activity"/>
    <property type="evidence" value="ECO:0007669"/>
    <property type="project" value="UniProtKB-KW"/>
</dbReference>
<evidence type="ECO:0000256" key="1">
    <source>
        <dbReference type="ARBA" id="ARBA00004191"/>
    </source>
</evidence>
<sequence>MMVSALVTGASRGIGRGIAFGLATAGVELTITSRTASDLEILRHELLAAGSPQVVFEAVDLADEDALAGLVELHGEHFSSMDALVVNAGVGTGGDVATFPMRRVQKTVQVNLTSAMRLVQHALPLLRSAAAADPVRGAKIIGLSSITGVYAEHGLAVYGATKAALISFLETVSLEESANGICATSIAPAYVDTDMAAYVSDRIPTTEMIPVSDVVNVVMMLMNLSANSVINRIVVARRGTTGYTA</sequence>
<comment type="caution">
    <text evidence="7">The sequence shown here is derived from an EMBL/GenBank/DDBJ whole genome shotgun (WGS) entry which is preliminary data.</text>
</comment>
<dbReference type="Proteomes" id="UP001601992">
    <property type="component" value="Unassembled WGS sequence"/>
</dbReference>
<evidence type="ECO:0000256" key="4">
    <source>
        <dbReference type="ARBA" id="ARBA00040781"/>
    </source>
</evidence>
<dbReference type="SUPFAM" id="SSF51735">
    <property type="entry name" value="NAD(P)-binding Rossmann-fold domains"/>
    <property type="match status" value="1"/>
</dbReference>
<keyword evidence="7" id="KW-0560">Oxidoreductase</keyword>
<keyword evidence="3" id="KW-0134">Cell wall</keyword>
<dbReference type="Pfam" id="PF00106">
    <property type="entry name" value="adh_short"/>
    <property type="match status" value="1"/>
</dbReference>
<dbReference type="CDD" id="cd05233">
    <property type="entry name" value="SDR_c"/>
    <property type="match status" value="1"/>
</dbReference>
<dbReference type="Gene3D" id="3.40.50.720">
    <property type="entry name" value="NAD(P)-binding Rossmann-like Domain"/>
    <property type="match status" value="1"/>
</dbReference>
<keyword evidence="3" id="KW-0964">Secreted</keyword>
<comment type="similarity">
    <text evidence="2 6">Belongs to the short-chain dehydrogenases/reductases (SDR) family.</text>
</comment>
<evidence type="ECO:0000313" key="8">
    <source>
        <dbReference type="Proteomes" id="UP001601992"/>
    </source>
</evidence>
<comment type="catalytic activity">
    <reaction evidence="5">
        <text>a (3R)-hydroxyacyl-[ACP] + NADP(+) = a 3-oxoacyl-[ACP] + NADPH + H(+)</text>
        <dbReference type="Rhea" id="RHEA:17397"/>
        <dbReference type="Rhea" id="RHEA-COMP:9916"/>
        <dbReference type="Rhea" id="RHEA-COMP:9945"/>
        <dbReference type="ChEBI" id="CHEBI:15378"/>
        <dbReference type="ChEBI" id="CHEBI:57783"/>
        <dbReference type="ChEBI" id="CHEBI:58349"/>
        <dbReference type="ChEBI" id="CHEBI:78776"/>
        <dbReference type="ChEBI" id="CHEBI:78827"/>
        <dbReference type="EC" id="1.1.1.100"/>
    </reaction>
    <physiologicalReaction direction="right-to-left" evidence="5">
        <dbReference type="Rhea" id="RHEA:17399"/>
    </physiologicalReaction>
</comment>
<dbReference type="PANTHER" id="PTHR42879:SF2">
    <property type="entry name" value="3-OXOACYL-[ACYL-CARRIER-PROTEIN] REDUCTASE FABG"/>
    <property type="match status" value="1"/>
</dbReference>
<gene>
    <name evidence="7" type="ORF">ACFYXQ_37005</name>
</gene>
<evidence type="ECO:0000313" key="7">
    <source>
        <dbReference type="EMBL" id="MFF3573375.1"/>
    </source>
</evidence>
<reference evidence="7 8" key="1">
    <citation type="submission" date="2024-10" db="EMBL/GenBank/DDBJ databases">
        <title>The Natural Products Discovery Center: Release of the First 8490 Sequenced Strains for Exploring Actinobacteria Biosynthetic Diversity.</title>
        <authorList>
            <person name="Kalkreuter E."/>
            <person name="Kautsar S.A."/>
            <person name="Yang D."/>
            <person name="Bader C.D."/>
            <person name="Teijaro C.N."/>
            <person name="Fluegel L."/>
            <person name="Davis C.M."/>
            <person name="Simpson J.R."/>
            <person name="Lauterbach L."/>
            <person name="Steele A.D."/>
            <person name="Gui C."/>
            <person name="Meng S."/>
            <person name="Li G."/>
            <person name="Viehrig K."/>
            <person name="Ye F."/>
            <person name="Su P."/>
            <person name="Kiefer A.F."/>
            <person name="Nichols A."/>
            <person name="Cepeda A.J."/>
            <person name="Yan W."/>
            <person name="Fan B."/>
            <person name="Jiang Y."/>
            <person name="Adhikari A."/>
            <person name="Zheng C.-J."/>
            <person name="Schuster L."/>
            <person name="Cowan T.M."/>
            <person name="Smanski M.J."/>
            <person name="Chevrette M.G."/>
            <person name="De Carvalho L.P.S."/>
            <person name="Shen B."/>
        </authorList>
    </citation>
    <scope>NUCLEOTIDE SEQUENCE [LARGE SCALE GENOMIC DNA]</scope>
    <source>
        <strain evidence="7 8">NPDC002593</strain>
    </source>
</reference>
<organism evidence="7 8">
    <name type="scientific">Nocardia jiangxiensis</name>
    <dbReference type="NCBI Taxonomy" id="282685"/>
    <lineage>
        <taxon>Bacteria</taxon>
        <taxon>Bacillati</taxon>
        <taxon>Actinomycetota</taxon>
        <taxon>Actinomycetes</taxon>
        <taxon>Mycobacteriales</taxon>
        <taxon>Nocardiaceae</taxon>
        <taxon>Nocardia</taxon>
    </lineage>
</organism>
<dbReference type="InterPro" id="IPR050259">
    <property type="entry name" value="SDR"/>
</dbReference>
<evidence type="ECO:0000256" key="5">
    <source>
        <dbReference type="ARBA" id="ARBA00047400"/>
    </source>
</evidence>
<protein>
    <recommendedName>
        <fullName evidence="4">3-oxoacyl-[acyl-carrier-protein] reductase MabA</fullName>
    </recommendedName>
</protein>
<dbReference type="PRINTS" id="PR00081">
    <property type="entry name" value="GDHRDH"/>
</dbReference>
<dbReference type="PROSITE" id="PS00061">
    <property type="entry name" value="ADH_SHORT"/>
    <property type="match status" value="1"/>
</dbReference>
<name>A0ABW6SAM5_9NOCA</name>
<dbReference type="RefSeq" id="WP_174435108.1">
    <property type="nucleotide sequence ID" value="NZ_JBIAQY010000018.1"/>
</dbReference>